<sequence>MGKKKHFIDKNEKVVTFRLETRTTEDRPPILGPQAEITNVVDVTDDELLQREKFGIYYADNYNYLSHLKSRDELPEMEIPKDKITFLPQSSSKNEIEIVQPQPGVLESDIDPNIDPDLLAAMEELEGKEAMEEQEDFELDDNFLELAGGVDEPEKRKVYEQFRQSEQYGSDSEVDDEDLFDPEDADFVDDNGDGTFLAPAPPKPIIKKSDKNDLDQRFSEFYENMNNEDDDFEEEDGYEEADEALLDDFAEEYEGKKETIMYEKPDSESKRLTLEAFEKQELNPEKTEKILVPVRQKKAKWDCESIVSTYSNIYNHPTLIREEPKRKETDLTRKAVKVQDVEMEDDTRSIRSAISTSTYRPKGETAEERRERKQGIKAERRIRRAEKKANKTVFKEEKKKMDAQRGNVHIDGKTII</sequence>
<dbReference type="Proteomes" id="UP000614601">
    <property type="component" value="Unassembled WGS sequence"/>
</dbReference>
<dbReference type="GO" id="GO:0005829">
    <property type="term" value="C:cytosol"/>
    <property type="evidence" value="ECO:0007669"/>
    <property type="project" value="TreeGrafter"/>
</dbReference>
<proteinExistence type="inferred from homology"/>
<evidence type="ECO:0000313" key="4">
    <source>
        <dbReference type="EMBL" id="CAD5207805.1"/>
    </source>
</evidence>
<dbReference type="GO" id="GO:0000056">
    <property type="term" value="P:ribosomal small subunit export from nucleus"/>
    <property type="evidence" value="ECO:0007669"/>
    <property type="project" value="TreeGrafter"/>
</dbReference>
<feature type="compositionally biased region" description="Basic and acidic residues" evidence="3">
    <location>
        <begin position="361"/>
        <end position="379"/>
    </location>
</feature>
<feature type="region of interest" description="Disordered" evidence="3">
    <location>
        <begin position="397"/>
        <end position="416"/>
    </location>
</feature>
<organism evidence="4 5">
    <name type="scientific">Bursaphelenchus okinawaensis</name>
    <dbReference type="NCBI Taxonomy" id="465554"/>
    <lineage>
        <taxon>Eukaryota</taxon>
        <taxon>Metazoa</taxon>
        <taxon>Ecdysozoa</taxon>
        <taxon>Nematoda</taxon>
        <taxon>Chromadorea</taxon>
        <taxon>Rhabditida</taxon>
        <taxon>Tylenchina</taxon>
        <taxon>Tylenchomorpha</taxon>
        <taxon>Aphelenchoidea</taxon>
        <taxon>Aphelenchoididae</taxon>
        <taxon>Bursaphelenchus</taxon>
    </lineage>
</organism>
<evidence type="ECO:0000256" key="3">
    <source>
        <dbReference type="SAM" id="MobiDB-lite"/>
    </source>
</evidence>
<comment type="similarity">
    <text evidence="1">Belongs to the LTV1 family.</text>
</comment>
<feature type="compositionally biased region" description="Acidic residues" evidence="3">
    <location>
        <begin position="172"/>
        <end position="192"/>
    </location>
</feature>
<dbReference type="PANTHER" id="PTHR21531:SF0">
    <property type="entry name" value="PROTEIN LTV1 HOMOLOG"/>
    <property type="match status" value="1"/>
</dbReference>
<evidence type="ECO:0000313" key="5">
    <source>
        <dbReference type="Proteomes" id="UP000614601"/>
    </source>
</evidence>
<dbReference type="InterPro" id="IPR007307">
    <property type="entry name" value="Ltv1"/>
</dbReference>
<dbReference type="GO" id="GO:0042274">
    <property type="term" value="P:ribosomal small subunit biogenesis"/>
    <property type="evidence" value="ECO:0007669"/>
    <property type="project" value="InterPro"/>
</dbReference>
<gene>
    <name evidence="4" type="ORF">BOKJ2_LOCUS2381</name>
</gene>
<dbReference type="OrthoDB" id="5852896at2759"/>
<dbReference type="Proteomes" id="UP000783686">
    <property type="component" value="Unassembled WGS sequence"/>
</dbReference>
<evidence type="ECO:0000256" key="1">
    <source>
        <dbReference type="ARBA" id="ARBA00009078"/>
    </source>
</evidence>
<dbReference type="GO" id="GO:0005634">
    <property type="term" value="C:nucleus"/>
    <property type="evidence" value="ECO:0007669"/>
    <property type="project" value="TreeGrafter"/>
</dbReference>
<protein>
    <recommendedName>
        <fullName evidence="2">Protein LTV1 homolog</fullName>
    </recommendedName>
</protein>
<dbReference type="PANTHER" id="PTHR21531">
    <property type="entry name" value="LOW-TEMPERATURE VIABILITY PROTEIN LTV1-RELATED"/>
    <property type="match status" value="1"/>
</dbReference>
<dbReference type="EMBL" id="CAJFDH010000001">
    <property type="protein sequence ID" value="CAD5207805.1"/>
    <property type="molecule type" value="Genomic_DNA"/>
</dbReference>
<accession>A0A811JWA5</accession>
<dbReference type="GO" id="GO:0030688">
    <property type="term" value="C:preribosome, small subunit precursor"/>
    <property type="evidence" value="ECO:0007669"/>
    <property type="project" value="TreeGrafter"/>
</dbReference>
<keyword evidence="5" id="KW-1185">Reference proteome</keyword>
<comment type="caution">
    <text evidence="4">The sequence shown here is derived from an EMBL/GenBank/DDBJ whole genome shotgun (WGS) entry which is preliminary data.</text>
</comment>
<feature type="region of interest" description="Disordered" evidence="3">
    <location>
        <begin position="154"/>
        <end position="210"/>
    </location>
</feature>
<evidence type="ECO:0000256" key="2">
    <source>
        <dbReference type="ARBA" id="ARBA00021561"/>
    </source>
</evidence>
<dbReference type="AlphaFoldDB" id="A0A811JWA5"/>
<reference evidence="4" key="1">
    <citation type="submission" date="2020-09" db="EMBL/GenBank/DDBJ databases">
        <authorList>
            <person name="Kikuchi T."/>
        </authorList>
    </citation>
    <scope>NUCLEOTIDE SEQUENCE</scope>
    <source>
        <strain evidence="4">SH1</strain>
    </source>
</reference>
<feature type="region of interest" description="Disordered" evidence="3">
    <location>
        <begin position="343"/>
        <end position="383"/>
    </location>
</feature>
<name>A0A811JWA5_9BILA</name>
<dbReference type="EMBL" id="CAJFCW020000001">
    <property type="protein sequence ID" value="CAG9086657.1"/>
    <property type="molecule type" value="Genomic_DNA"/>
</dbReference>